<reference evidence="2" key="1">
    <citation type="submission" date="2022-01" db="EMBL/GenBank/DDBJ databases">
        <authorList>
            <person name="Jo J.-H."/>
            <person name="Im W.-T."/>
        </authorList>
    </citation>
    <scope>NUCLEOTIDE SEQUENCE</scope>
    <source>
        <strain evidence="2">NA20</strain>
    </source>
</reference>
<organism evidence="2 3">
    <name type="scientific">Terrimonas ginsenosidimutans</name>
    <dbReference type="NCBI Taxonomy" id="2908004"/>
    <lineage>
        <taxon>Bacteria</taxon>
        <taxon>Pseudomonadati</taxon>
        <taxon>Bacteroidota</taxon>
        <taxon>Chitinophagia</taxon>
        <taxon>Chitinophagales</taxon>
        <taxon>Chitinophagaceae</taxon>
        <taxon>Terrimonas</taxon>
    </lineage>
</organism>
<keyword evidence="1" id="KW-0732">Signal</keyword>
<dbReference type="RefSeq" id="WP_237877243.1">
    <property type="nucleotide sequence ID" value="NZ_JAKLTR010000033.1"/>
</dbReference>
<protein>
    <recommendedName>
        <fullName evidence="4">Lipoprotein</fullName>
    </recommendedName>
</protein>
<name>A0ABS9L0I0_9BACT</name>
<sequence>MLIRLLFAANVFLLVSCSAGKQVSGVYHTPGGEAQLSLKADSSFEWIYPGDKAVEIGTSRTNRTLLYFAGGKWSMDKSQLVLIPSSDDGAFSGPVANDSISRFTTISSINFWNRFGEQVKIRAIRIAKSQLKPHFGNSLYFFAQDFKRSDTLIFYLEGYRPFTYPGSIPGTIGDNIHKVTLYEPSQDAQQTIIRIKGKRLYANREYYVKKS</sequence>
<dbReference type="PROSITE" id="PS51257">
    <property type="entry name" value="PROKAR_LIPOPROTEIN"/>
    <property type="match status" value="1"/>
</dbReference>
<evidence type="ECO:0000313" key="3">
    <source>
        <dbReference type="Proteomes" id="UP001165367"/>
    </source>
</evidence>
<dbReference type="EMBL" id="JAKLTR010000033">
    <property type="protein sequence ID" value="MCG2618102.1"/>
    <property type="molecule type" value="Genomic_DNA"/>
</dbReference>
<dbReference type="Proteomes" id="UP001165367">
    <property type="component" value="Unassembled WGS sequence"/>
</dbReference>
<feature type="chain" id="PRO_5045719954" description="Lipoprotein" evidence="1">
    <location>
        <begin position="22"/>
        <end position="211"/>
    </location>
</feature>
<gene>
    <name evidence="2" type="ORF">LZZ85_27615</name>
</gene>
<keyword evidence="3" id="KW-1185">Reference proteome</keyword>
<evidence type="ECO:0000256" key="1">
    <source>
        <dbReference type="SAM" id="SignalP"/>
    </source>
</evidence>
<accession>A0ABS9L0I0</accession>
<evidence type="ECO:0008006" key="4">
    <source>
        <dbReference type="Google" id="ProtNLM"/>
    </source>
</evidence>
<evidence type="ECO:0000313" key="2">
    <source>
        <dbReference type="EMBL" id="MCG2618102.1"/>
    </source>
</evidence>
<feature type="signal peptide" evidence="1">
    <location>
        <begin position="1"/>
        <end position="21"/>
    </location>
</feature>
<comment type="caution">
    <text evidence="2">The sequence shown here is derived from an EMBL/GenBank/DDBJ whole genome shotgun (WGS) entry which is preliminary data.</text>
</comment>
<proteinExistence type="predicted"/>